<feature type="compositionally biased region" description="Low complexity" evidence="12">
    <location>
        <begin position="228"/>
        <end position="246"/>
    </location>
</feature>
<sequence length="246" mass="27755">MANVDIQSMWERHDARRTFPLLARTKVCRNLFGPVDHEELNCEMKRRLQEISERDQSRWNFNFEENVPLPGNYEWEEIAVSTVPTFYTESMRNGKARTVNAKDAESSTESGCKNEAQGSAEAPSPSTEVNQENRSGALNARKHVTPVCRRRKRPSVPETLRNSTTHITDFFPRRKRSFDNKSAERTSQAGSSIPAEVTPRKRIRCRWEDLGVSHFSDHLAGKKGRSGTKGAKGASGRASAIAFTCK</sequence>
<dbReference type="GO" id="GO:0004861">
    <property type="term" value="F:cyclin-dependent protein serine/threonine kinase inhibitor activity"/>
    <property type="evidence" value="ECO:0007669"/>
    <property type="project" value="InterPro"/>
</dbReference>
<evidence type="ECO:0000256" key="1">
    <source>
        <dbReference type="ARBA" id="ARBA00004123"/>
    </source>
</evidence>
<dbReference type="EMBL" id="JAHKSW010000027">
    <property type="protein sequence ID" value="KAG7315189.1"/>
    <property type="molecule type" value="Genomic_DNA"/>
</dbReference>
<evidence type="ECO:0000256" key="8">
    <source>
        <dbReference type="ARBA" id="ARBA00062980"/>
    </source>
</evidence>
<evidence type="ECO:0000313" key="14">
    <source>
        <dbReference type="EMBL" id="KAG7315189.1"/>
    </source>
</evidence>
<dbReference type="OrthoDB" id="6373236at2759"/>
<keyword evidence="4" id="KW-0649">Protein kinase inhibitor</keyword>
<comment type="similarity">
    <text evidence="2">Belongs to the CDI family.</text>
</comment>
<keyword evidence="3" id="KW-0488">Methylation</keyword>
<feature type="region of interest" description="Disordered" evidence="12">
    <location>
        <begin position="219"/>
        <end position="246"/>
    </location>
</feature>
<dbReference type="Pfam" id="PF02234">
    <property type="entry name" value="CDI"/>
    <property type="match status" value="1"/>
</dbReference>
<dbReference type="GO" id="GO:0005634">
    <property type="term" value="C:nucleus"/>
    <property type="evidence" value="ECO:0007669"/>
    <property type="project" value="UniProtKB-SubCell"/>
</dbReference>
<evidence type="ECO:0000256" key="10">
    <source>
        <dbReference type="ARBA" id="ARBA00076482"/>
    </source>
</evidence>
<evidence type="ECO:0000256" key="5">
    <source>
        <dbReference type="ARBA" id="ARBA00023242"/>
    </source>
</evidence>
<dbReference type="GO" id="GO:0045892">
    <property type="term" value="P:negative regulation of DNA-templated transcription"/>
    <property type="evidence" value="ECO:0007669"/>
    <property type="project" value="UniProtKB-ARBA"/>
</dbReference>
<gene>
    <name evidence="14" type="ORF">KOW79_021277</name>
</gene>
<accession>A0A9D3N391</accession>
<name>A0A9D3N391_9TELE</name>
<keyword evidence="15" id="KW-1185">Reference proteome</keyword>
<dbReference type="InterPro" id="IPR003175">
    <property type="entry name" value="CDI_dom"/>
</dbReference>
<feature type="compositionally biased region" description="Basic residues" evidence="12">
    <location>
        <begin position="140"/>
        <end position="154"/>
    </location>
</feature>
<dbReference type="PANTHER" id="PTHR10265:SF44">
    <property type="entry name" value="CYCLIN-DEPENDENT KINASE INHIBITOR 1C"/>
    <property type="match status" value="1"/>
</dbReference>
<dbReference type="Proteomes" id="UP000824219">
    <property type="component" value="Linkage Group LG27"/>
</dbReference>
<evidence type="ECO:0000256" key="3">
    <source>
        <dbReference type="ARBA" id="ARBA00022481"/>
    </source>
</evidence>
<protein>
    <recommendedName>
        <fullName evidence="9">Cyclin-dependent kinase inhibitor 1C</fullName>
    </recommendedName>
    <alternativeName>
        <fullName evidence="10">Cyclin-dependent kinase inhibitor p57</fullName>
    </alternativeName>
    <alternativeName>
        <fullName evidence="11">p57Kip2</fullName>
    </alternativeName>
</protein>
<feature type="region of interest" description="Disordered" evidence="12">
    <location>
        <begin position="95"/>
        <end position="197"/>
    </location>
</feature>
<evidence type="ECO:0000259" key="13">
    <source>
        <dbReference type="Pfam" id="PF02234"/>
    </source>
</evidence>
<comment type="subunit">
    <text evidence="8">Interacts with PCNA.</text>
</comment>
<evidence type="ECO:0000256" key="6">
    <source>
        <dbReference type="ARBA" id="ARBA00023306"/>
    </source>
</evidence>
<keyword evidence="6" id="KW-0131">Cell cycle</keyword>
<evidence type="ECO:0000256" key="11">
    <source>
        <dbReference type="ARBA" id="ARBA00078591"/>
    </source>
</evidence>
<dbReference type="Gene3D" id="4.10.365.10">
    <property type="entry name" value="p27"/>
    <property type="match status" value="1"/>
</dbReference>
<evidence type="ECO:0000313" key="15">
    <source>
        <dbReference type="Proteomes" id="UP000824219"/>
    </source>
</evidence>
<evidence type="ECO:0000256" key="7">
    <source>
        <dbReference type="ARBA" id="ARBA00054284"/>
    </source>
</evidence>
<dbReference type="GO" id="GO:0045930">
    <property type="term" value="P:negative regulation of mitotic cell cycle"/>
    <property type="evidence" value="ECO:0007669"/>
    <property type="project" value="TreeGrafter"/>
</dbReference>
<dbReference type="FunFam" id="4.10.365.10:FF:000002">
    <property type="entry name" value="cyclin-dependent kinase inhibitor 1C"/>
    <property type="match status" value="1"/>
</dbReference>
<evidence type="ECO:0000256" key="9">
    <source>
        <dbReference type="ARBA" id="ARBA00067667"/>
    </source>
</evidence>
<reference evidence="14 15" key="1">
    <citation type="submission" date="2021-06" db="EMBL/GenBank/DDBJ databases">
        <title>Chromosome-level genome assembly of the red-tail catfish (Hemibagrus wyckioides).</title>
        <authorList>
            <person name="Shao F."/>
        </authorList>
    </citation>
    <scope>NUCLEOTIDE SEQUENCE [LARGE SCALE GENOMIC DNA]</scope>
    <source>
        <strain evidence="14">EC202008001</strain>
        <tissue evidence="14">Blood</tissue>
    </source>
</reference>
<feature type="compositionally biased region" description="Polar residues" evidence="12">
    <location>
        <begin position="124"/>
        <end position="136"/>
    </location>
</feature>
<feature type="domain" description="Cyclin-dependent kinase inhibitor" evidence="13">
    <location>
        <begin position="30"/>
        <end position="77"/>
    </location>
</feature>
<comment type="function">
    <text evidence="7">Potent tight-binding inhibitor of several G1 cyclin/CDK complexes (cyclin E-CDK2, cyclin D2-CDK4, and cyclin A-CDK2) and, to lesser extent, of the mitotic cyclin B-CDC2. Negative regulator of cell proliferation. May play a role in maintenance of the non-proliferative state throughout life.</text>
</comment>
<comment type="caution">
    <text evidence="14">The sequence shown here is derived from an EMBL/GenBank/DDBJ whole genome shotgun (WGS) entry which is preliminary data.</text>
</comment>
<keyword evidence="5" id="KW-0539">Nucleus</keyword>
<proteinExistence type="inferred from homology"/>
<evidence type="ECO:0000256" key="12">
    <source>
        <dbReference type="SAM" id="MobiDB-lite"/>
    </source>
</evidence>
<comment type="subcellular location">
    <subcellularLocation>
        <location evidence="1">Nucleus</location>
    </subcellularLocation>
</comment>
<dbReference type="PANTHER" id="PTHR10265">
    <property type="entry name" value="CYCLIN-DEPENDENT KINASE INHIBITOR 1"/>
    <property type="match status" value="1"/>
</dbReference>
<evidence type="ECO:0000256" key="4">
    <source>
        <dbReference type="ARBA" id="ARBA00023013"/>
    </source>
</evidence>
<evidence type="ECO:0000256" key="2">
    <source>
        <dbReference type="ARBA" id="ARBA00006726"/>
    </source>
</evidence>
<dbReference type="AlphaFoldDB" id="A0A9D3N391"/>
<dbReference type="InterPro" id="IPR044898">
    <property type="entry name" value="CDI_dom_sf"/>
</dbReference>
<organism evidence="14 15">
    <name type="scientific">Hemibagrus wyckioides</name>
    <dbReference type="NCBI Taxonomy" id="337641"/>
    <lineage>
        <taxon>Eukaryota</taxon>
        <taxon>Metazoa</taxon>
        <taxon>Chordata</taxon>
        <taxon>Craniata</taxon>
        <taxon>Vertebrata</taxon>
        <taxon>Euteleostomi</taxon>
        <taxon>Actinopterygii</taxon>
        <taxon>Neopterygii</taxon>
        <taxon>Teleostei</taxon>
        <taxon>Ostariophysi</taxon>
        <taxon>Siluriformes</taxon>
        <taxon>Bagridae</taxon>
        <taxon>Hemibagrus</taxon>
    </lineage>
</organism>